<sequence>MPATATQFLRTRVPGLLSTAGSRSYSGESSVGAAGESRHLTSRWRGAAVGSYPFGFGARQPCRGGNMPRDSCGAAGAGFHGQKWSRSVALYLFLSSLTAAAKPTKFVLVLFLPYGFGVGVWLSRSTALIDELKKACWTHEFKDGLMATEEQRMLHGSSRSCSREGSCPPWGGVGCGGANLAEERATQSSQINCQKDPS</sequence>
<dbReference type="EMBL" id="CP097510">
    <property type="protein sequence ID" value="URE22598.1"/>
    <property type="molecule type" value="Genomic_DNA"/>
</dbReference>
<dbReference type="AlphaFoldDB" id="A0A9E7KJ03"/>
<dbReference type="Proteomes" id="UP001055439">
    <property type="component" value="Chromosome 8"/>
</dbReference>
<proteinExistence type="predicted"/>
<reference evidence="1" key="1">
    <citation type="submission" date="2022-05" db="EMBL/GenBank/DDBJ databases">
        <title>The Musa troglodytarum L. genome provides insights into the mechanism of non-climacteric behaviour and enrichment of carotenoids.</title>
        <authorList>
            <person name="Wang J."/>
        </authorList>
    </citation>
    <scope>NUCLEOTIDE SEQUENCE</scope>
    <source>
        <tissue evidence="1">Leaf</tissue>
    </source>
</reference>
<evidence type="ECO:0000313" key="2">
    <source>
        <dbReference type="Proteomes" id="UP001055439"/>
    </source>
</evidence>
<name>A0A9E7KJ03_9LILI</name>
<evidence type="ECO:0000313" key="1">
    <source>
        <dbReference type="EMBL" id="URE22598.1"/>
    </source>
</evidence>
<gene>
    <name evidence="1" type="ORF">MUK42_12352</name>
</gene>
<organism evidence="1 2">
    <name type="scientific">Musa troglodytarum</name>
    <name type="common">fe'i banana</name>
    <dbReference type="NCBI Taxonomy" id="320322"/>
    <lineage>
        <taxon>Eukaryota</taxon>
        <taxon>Viridiplantae</taxon>
        <taxon>Streptophyta</taxon>
        <taxon>Embryophyta</taxon>
        <taxon>Tracheophyta</taxon>
        <taxon>Spermatophyta</taxon>
        <taxon>Magnoliopsida</taxon>
        <taxon>Liliopsida</taxon>
        <taxon>Zingiberales</taxon>
        <taxon>Musaceae</taxon>
        <taxon>Musa</taxon>
    </lineage>
</organism>
<keyword evidence="2" id="KW-1185">Reference proteome</keyword>
<accession>A0A9E7KJ03</accession>
<protein>
    <submittedName>
        <fullName evidence="1">Uncharacterized protein</fullName>
    </submittedName>
</protein>